<proteinExistence type="predicted"/>
<gene>
    <name evidence="2" type="ORF">Bca52824_011463</name>
</gene>
<evidence type="ECO:0000256" key="1">
    <source>
        <dbReference type="SAM" id="MobiDB-lite"/>
    </source>
</evidence>
<feature type="region of interest" description="Disordered" evidence="1">
    <location>
        <begin position="54"/>
        <end position="76"/>
    </location>
</feature>
<feature type="region of interest" description="Disordered" evidence="1">
    <location>
        <begin position="1"/>
        <end position="28"/>
    </location>
</feature>
<evidence type="ECO:0000313" key="3">
    <source>
        <dbReference type="Proteomes" id="UP000886595"/>
    </source>
</evidence>
<feature type="compositionally biased region" description="Basic residues" evidence="1">
    <location>
        <begin position="1"/>
        <end position="10"/>
    </location>
</feature>
<organism evidence="2 3">
    <name type="scientific">Brassica carinata</name>
    <name type="common">Ethiopian mustard</name>
    <name type="synonym">Abyssinian cabbage</name>
    <dbReference type="NCBI Taxonomy" id="52824"/>
    <lineage>
        <taxon>Eukaryota</taxon>
        <taxon>Viridiplantae</taxon>
        <taxon>Streptophyta</taxon>
        <taxon>Embryophyta</taxon>
        <taxon>Tracheophyta</taxon>
        <taxon>Spermatophyta</taxon>
        <taxon>Magnoliopsida</taxon>
        <taxon>eudicotyledons</taxon>
        <taxon>Gunneridae</taxon>
        <taxon>Pentapetalae</taxon>
        <taxon>rosids</taxon>
        <taxon>malvids</taxon>
        <taxon>Brassicales</taxon>
        <taxon>Brassicaceae</taxon>
        <taxon>Brassiceae</taxon>
        <taxon>Brassica</taxon>
    </lineage>
</organism>
<accession>A0A8X8BB62</accession>
<evidence type="ECO:0000313" key="2">
    <source>
        <dbReference type="EMBL" id="KAG2328735.1"/>
    </source>
</evidence>
<dbReference type="Proteomes" id="UP000886595">
    <property type="component" value="Unassembled WGS sequence"/>
</dbReference>
<reference evidence="2 3" key="1">
    <citation type="submission" date="2020-02" db="EMBL/GenBank/DDBJ databases">
        <authorList>
            <person name="Ma Q."/>
            <person name="Huang Y."/>
            <person name="Song X."/>
            <person name="Pei D."/>
        </authorList>
    </citation>
    <scope>NUCLEOTIDE SEQUENCE [LARGE SCALE GENOMIC DNA]</scope>
    <source>
        <strain evidence="2">Sxm20200214</strain>
        <tissue evidence="2">Leaf</tissue>
    </source>
</reference>
<feature type="region of interest" description="Disordered" evidence="1">
    <location>
        <begin position="88"/>
        <end position="167"/>
    </location>
</feature>
<comment type="caution">
    <text evidence="2">The sequence shown here is derived from an EMBL/GenBank/DDBJ whole genome shotgun (WGS) entry which is preliminary data.</text>
</comment>
<feature type="compositionally biased region" description="Basic and acidic residues" evidence="1">
    <location>
        <begin position="111"/>
        <end position="135"/>
    </location>
</feature>
<protein>
    <submittedName>
        <fullName evidence="2">Uncharacterized protein</fullName>
    </submittedName>
</protein>
<name>A0A8X8BB62_BRACI</name>
<feature type="compositionally biased region" description="Low complexity" evidence="1">
    <location>
        <begin position="157"/>
        <end position="167"/>
    </location>
</feature>
<dbReference type="AlphaFoldDB" id="A0A8X8BB62"/>
<dbReference type="EMBL" id="JAAMPC010000002">
    <property type="protein sequence ID" value="KAG2328735.1"/>
    <property type="molecule type" value="Genomic_DNA"/>
</dbReference>
<sequence length="216" mass="23373">MSSRRKSSSKSHRDCFVPGGSSSHFNDDVPKVEFEIPSVDPKEEKAYWKANGVVKTPRPGIWNPRSFRDNPVEGCPSRSCPNGLAAIRAPIETSNQEEVEESPLSLTVANKEGDSADEKNQSEAESESAKKVKEGDQDDEVVAVGSSSEDTTRKAKAPTSSSKSSPRRVSVYELGFVAIPQGPLTQADLQEALKETSRALQALTDIVRDLIRSVAG</sequence>
<keyword evidence="3" id="KW-1185">Reference proteome</keyword>